<evidence type="ECO:0008006" key="4">
    <source>
        <dbReference type="Google" id="ProtNLM"/>
    </source>
</evidence>
<keyword evidence="3" id="KW-1185">Reference proteome</keyword>
<evidence type="ECO:0000256" key="1">
    <source>
        <dbReference type="SAM" id="SignalP"/>
    </source>
</evidence>
<protein>
    <recommendedName>
        <fullName evidence="4">LytR/CpsA/Psr regulator C-terminal domain-containing protein</fullName>
    </recommendedName>
</protein>
<dbReference type="Proteomes" id="UP000050509">
    <property type="component" value="Unassembled WGS sequence"/>
</dbReference>
<keyword evidence="1" id="KW-0732">Signal</keyword>
<comment type="caution">
    <text evidence="2">The sequence shown here is derived from an EMBL/GenBank/DDBJ whole genome shotgun (WGS) entry which is preliminary data.</text>
</comment>
<reference evidence="2 3" key="1">
    <citation type="submission" date="2015-09" db="EMBL/GenBank/DDBJ databases">
        <title>Draft genome sequence of Kouleothrix aurantiaca JCM 19913.</title>
        <authorList>
            <person name="Hemp J."/>
        </authorList>
    </citation>
    <scope>NUCLEOTIDE SEQUENCE [LARGE SCALE GENOMIC DNA]</scope>
    <source>
        <strain evidence="2 3">COM-B</strain>
    </source>
</reference>
<feature type="chain" id="PRO_5006157029" description="LytR/CpsA/Psr regulator C-terminal domain-containing protein" evidence="1">
    <location>
        <begin position="28"/>
        <end position="133"/>
    </location>
</feature>
<organism evidence="2 3">
    <name type="scientific">Kouleothrix aurantiaca</name>
    <dbReference type="NCBI Taxonomy" id="186479"/>
    <lineage>
        <taxon>Bacteria</taxon>
        <taxon>Bacillati</taxon>
        <taxon>Chloroflexota</taxon>
        <taxon>Chloroflexia</taxon>
        <taxon>Chloroflexales</taxon>
        <taxon>Roseiflexineae</taxon>
        <taxon>Roseiflexaceae</taxon>
        <taxon>Kouleothrix</taxon>
    </lineage>
</organism>
<sequence length="133" mass="15056">MGRRTLWLLLALPALLLALCSAGFARAWTQRGQELILPGAHNAEIKRTGLFKITASYELSDGRNVRHALQYMRNHGWKQIHTSNIERGVYTLVRSELSGYARDIVLLSVDDGDHTQIVVQYGRCFRSSWVTCV</sequence>
<dbReference type="EMBL" id="LJCR01000494">
    <property type="protein sequence ID" value="KPV52588.1"/>
    <property type="molecule type" value="Genomic_DNA"/>
</dbReference>
<proteinExistence type="predicted"/>
<gene>
    <name evidence="2" type="ORF">SE17_14575</name>
</gene>
<dbReference type="AlphaFoldDB" id="A0A0P9FHJ1"/>
<name>A0A0P9FHJ1_9CHLR</name>
<feature type="signal peptide" evidence="1">
    <location>
        <begin position="1"/>
        <end position="27"/>
    </location>
</feature>
<evidence type="ECO:0000313" key="2">
    <source>
        <dbReference type="EMBL" id="KPV52588.1"/>
    </source>
</evidence>
<evidence type="ECO:0000313" key="3">
    <source>
        <dbReference type="Proteomes" id="UP000050509"/>
    </source>
</evidence>
<accession>A0A0P9FHJ1</accession>